<dbReference type="Gene3D" id="1.10.10.60">
    <property type="entry name" value="Homeodomain-like"/>
    <property type="match status" value="2"/>
</dbReference>
<keyword evidence="2" id="KW-0238">DNA-binding</keyword>
<dbReference type="InterPro" id="IPR009057">
    <property type="entry name" value="Homeodomain-like_sf"/>
</dbReference>
<dbReference type="Proteomes" id="UP000282433">
    <property type="component" value="Chromosome"/>
</dbReference>
<dbReference type="PANTHER" id="PTHR43280">
    <property type="entry name" value="ARAC-FAMILY TRANSCRIPTIONAL REGULATOR"/>
    <property type="match status" value="1"/>
</dbReference>
<evidence type="ECO:0000256" key="1">
    <source>
        <dbReference type="ARBA" id="ARBA00023015"/>
    </source>
</evidence>
<evidence type="ECO:0000259" key="4">
    <source>
        <dbReference type="PROSITE" id="PS01124"/>
    </source>
</evidence>
<dbReference type="InterPro" id="IPR018060">
    <property type="entry name" value="HTH_AraC"/>
</dbReference>
<dbReference type="PROSITE" id="PS00041">
    <property type="entry name" value="HTH_ARAC_FAMILY_1"/>
    <property type="match status" value="1"/>
</dbReference>
<organism evidence="5 6">
    <name type="scientific">Klebsiella pneumoniae</name>
    <dbReference type="NCBI Taxonomy" id="573"/>
    <lineage>
        <taxon>Bacteria</taxon>
        <taxon>Pseudomonadati</taxon>
        <taxon>Pseudomonadota</taxon>
        <taxon>Gammaproteobacteria</taxon>
        <taxon>Enterobacterales</taxon>
        <taxon>Enterobacteriaceae</taxon>
        <taxon>Klebsiella/Raoultella group</taxon>
        <taxon>Klebsiella</taxon>
        <taxon>Klebsiella pneumoniae complex</taxon>
    </lineage>
</organism>
<evidence type="ECO:0000313" key="5">
    <source>
        <dbReference type="EMBL" id="VEB03196.1"/>
    </source>
</evidence>
<evidence type="ECO:0000256" key="3">
    <source>
        <dbReference type="ARBA" id="ARBA00023163"/>
    </source>
</evidence>
<dbReference type="InterPro" id="IPR020449">
    <property type="entry name" value="Tscrpt_reg_AraC-type_HTH"/>
</dbReference>
<proteinExistence type="predicted"/>
<dbReference type="InterPro" id="IPR018062">
    <property type="entry name" value="HTH_AraC-typ_CS"/>
</dbReference>
<protein>
    <submittedName>
        <fullName evidence="5">AraC family transcriptional regulator</fullName>
    </submittedName>
</protein>
<keyword evidence="1" id="KW-0805">Transcription regulation</keyword>
<evidence type="ECO:0000313" key="6">
    <source>
        <dbReference type="Proteomes" id="UP000282433"/>
    </source>
</evidence>
<dbReference type="SUPFAM" id="SSF46689">
    <property type="entry name" value="Homeodomain-like"/>
    <property type="match status" value="2"/>
</dbReference>
<evidence type="ECO:0000256" key="2">
    <source>
        <dbReference type="ARBA" id="ARBA00023125"/>
    </source>
</evidence>
<sequence length="351" mass="40307">MATNCYDITYLIWEARATGKRFYRWNNVRYDEKGDALNGRMMDNDINQLIDALLKKQTSLGRVYFAGETRSPAEPVVQVDFPRLNILLDGQLPDQALGDNAPLLEAHDVLYIPGDSWNCPQWQAPCLLLSILFAKQQLECSLQHWNGKAITVVDKRQALRRGPRVGSFLLQALNELRMQPQEQQTARSIVVSLLSHCHDLLGSQAQTSSRSQALFEAIRQYMDIHYAEPLSRESVAQAFYLSPNYLSHLFQKCGPMGFNEYLNHIRLEQARMLLKGHDMKVKDIAHACGFADSNYFCRLFRKTTERSPSEYRRQYHSQLTEKASPVKKLDFCVLNLTFVRAIVTSHPSQHR</sequence>
<dbReference type="GO" id="GO:0003700">
    <property type="term" value="F:DNA-binding transcription factor activity"/>
    <property type="evidence" value="ECO:0007669"/>
    <property type="project" value="InterPro"/>
</dbReference>
<keyword evidence="3" id="KW-0804">Transcription</keyword>
<accession>A0A447RTR1</accession>
<feature type="domain" description="HTH araC/xylS-type" evidence="4">
    <location>
        <begin position="216"/>
        <end position="314"/>
    </location>
</feature>
<dbReference type="GO" id="GO:0043565">
    <property type="term" value="F:sequence-specific DNA binding"/>
    <property type="evidence" value="ECO:0007669"/>
    <property type="project" value="InterPro"/>
</dbReference>
<dbReference type="AlphaFoldDB" id="A0A447RTR1"/>
<dbReference type="PANTHER" id="PTHR43280:SF10">
    <property type="entry name" value="REGULATORY PROTEIN POCR"/>
    <property type="match status" value="1"/>
</dbReference>
<dbReference type="EMBL" id="LR134162">
    <property type="protein sequence ID" value="VEB03196.1"/>
    <property type="molecule type" value="Genomic_DNA"/>
</dbReference>
<dbReference type="SMART" id="SM00342">
    <property type="entry name" value="HTH_ARAC"/>
    <property type="match status" value="1"/>
</dbReference>
<gene>
    <name evidence="5" type="primary">ypdC</name>
    <name evidence="5" type="ORF">NCTC13635_03453</name>
</gene>
<reference evidence="5 6" key="1">
    <citation type="submission" date="2018-12" db="EMBL/GenBank/DDBJ databases">
        <authorList>
            <consortium name="Pathogen Informatics"/>
        </authorList>
    </citation>
    <scope>NUCLEOTIDE SEQUENCE [LARGE SCALE GENOMIC DNA]</scope>
    <source>
        <strain evidence="5 6">NCTC13635</strain>
    </source>
</reference>
<dbReference type="PROSITE" id="PS01124">
    <property type="entry name" value="HTH_ARAC_FAMILY_2"/>
    <property type="match status" value="1"/>
</dbReference>
<dbReference type="Pfam" id="PF12833">
    <property type="entry name" value="HTH_18"/>
    <property type="match status" value="1"/>
</dbReference>
<dbReference type="PRINTS" id="PR00032">
    <property type="entry name" value="HTHARAC"/>
</dbReference>
<name>A0A447RTR1_KLEPN</name>